<reference evidence="7" key="1">
    <citation type="submission" date="2021-01" db="EMBL/GenBank/DDBJ databases">
        <title>Whole genome shotgun sequence of Demequina activiva NBRC 110675.</title>
        <authorList>
            <person name="Komaki H."/>
            <person name="Tamura T."/>
        </authorList>
    </citation>
    <scope>NUCLEOTIDE SEQUENCE</scope>
    <source>
        <strain evidence="7">NBRC 110675</strain>
    </source>
</reference>
<evidence type="ECO:0000256" key="2">
    <source>
        <dbReference type="ARBA" id="ARBA00022475"/>
    </source>
</evidence>
<dbReference type="PANTHER" id="PTHR33545">
    <property type="entry name" value="UPF0750 MEMBRANE PROTEIN YITT-RELATED"/>
    <property type="match status" value="1"/>
</dbReference>
<keyword evidence="5 6" id="KW-0472">Membrane</keyword>
<evidence type="ECO:0000256" key="1">
    <source>
        <dbReference type="ARBA" id="ARBA00004651"/>
    </source>
</evidence>
<dbReference type="Pfam" id="PF02588">
    <property type="entry name" value="YitT_membrane"/>
    <property type="match status" value="1"/>
</dbReference>
<dbReference type="InterPro" id="IPR003740">
    <property type="entry name" value="YitT"/>
</dbReference>
<proteinExistence type="predicted"/>
<keyword evidence="2" id="KW-1003">Cell membrane</keyword>
<dbReference type="EMBL" id="BONR01000002">
    <property type="protein sequence ID" value="GIG54537.1"/>
    <property type="molecule type" value="Genomic_DNA"/>
</dbReference>
<evidence type="ECO:0000256" key="4">
    <source>
        <dbReference type="ARBA" id="ARBA00022989"/>
    </source>
</evidence>
<evidence type="ECO:0000256" key="3">
    <source>
        <dbReference type="ARBA" id="ARBA00022692"/>
    </source>
</evidence>
<dbReference type="GO" id="GO:0005886">
    <property type="term" value="C:plasma membrane"/>
    <property type="evidence" value="ECO:0007669"/>
    <property type="project" value="UniProtKB-SubCell"/>
</dbReference>
<dbReference type="Proteomes" id="UP000652354">
    <property type="component" value="Unassembled WGS sequence"/>
</dbReference>
<dbReference type="AlphaFoldDB" id="A0A919UG71"/>
<dbReference type="PANTHER" id="PTHR33545:SF5">
    <property type="entry name" value="UPF0750 MEMBRANE PROTEIN YITT"/>
    <property type="match status" value="1"/>
</dbReference>
<comment type="caution">
    <text evidence="7">The sequence shown here is derived from an EMBL/GenBank/DDBJ whole genome shotgun (WGS) entry which is preliminary data.</text>
</comment>
<feature type="transmembrane region" description="Helical" evidence="6">
    <location>
        <begin position="55"/>
        <end position="75"/>
    </location>
</feature>
<evidence type="ECO:0000256" key="6">
    <source>
        <dbReference type="SAM" id="Phobius"/>
    </source>
</evidence>
<evidence type="ECO:0000256" key="5">
    <source>
        <dbReference type="ARBA" id="ARBA00023136"/>
    </source>
</evidence>
<name>A0A919UG71_9MICO</name>
<sequence length="204" mass="21700">MSVVDPPIAEKHAVWEDALALPFGAFLLSFGLFLLSEIGGVSGGLAGVAILGSYWTGFGFGVIFFVVNLPFYWLAVRRMGWAFTLKTLITVSLISLFTAVHGLYLDVSEIAPLYAVIFAGLVIGVGMLMVFRHGASAGGFGILAAYLQERHGIRAGYVQGALDLIVVIASLALVPLDILAYSIVGAVLLNLVLAINHRPGRYFG</sequence>
<protein>
    <submittedName>
        <fullName evidence="7">Membrane protein</fullName>
    </submittedName>
</protein>
<keyword evidence="3 6" id="KW-0812">Transmembrane</keyword>
<feature type="transmembrane region" description="Helical" evidence="6">
    <location>
        <begin position="111"/>
        <end position="131"/>
    </location>
</feature>
<feature type="transmembrane region" description="Helical" evidence="6">
    <location>
        <begin position="87"/>
        <end position="105"/>
    </location>
</feature>
<keyword evidence="8" id="KW-1185">Reference proteome</keyword>
<feature type="transmembrane region" description="Helical" evidence="6">
    <location>
        <begin position="18"/>
        <end position="35"/>
    </location>
</feature>
<accession>A0A919UG71</accession>
<dbReference type="InterPro" id="IPR051461">
    <property type="entry name" value="UPF0750_membrane"/>
</dbReference>
<evidence type="ECO:0000313" key="7">
    <source>
        <dbReference type="EMBL" id="GIG54537.1"/>
    </source>
</evidence>
<keyword evidence="4 6" id="KW-1133">Transmembrane helix</keyword>
<feature type="transmembrane region" description="Helical" evidence="6">
    <location>
        <begin position="178"/>
        <end position="195"/>
    </location>
</feature>
<evidence type="ECO:0000313" key="8">
    <source>
        <dbReference type="Proteomes" id="UP000652354"/>
    </source>
</evidence>
<organism evidence="7 8">
    <name type="scientific">Demequina activiva</name>
    <dbReference type="NCBI Taxonomy" id="1582364"/>
    <lineage>
        <taxon>Bacteria</taxon>
        <taxon>Bacillati</taxon>
        <taxon>Actinomycetota</taxon>
        <taxon>Actinomycetes</taxon>
        <taxon>Micrococcales</taxon>
        <taxon>Demequinaceae</taxon>
        <taxon>Demequina</taxon>
    </lineage>
</organism>
<dbReference type="RefSeq" id="WP_239066549.1">
    <property type="nucleotide sequence ID" value="NZ_BONR01000002.1"/>
</dbReference>
<feature type="transmembrane region" description="Helical" evidence="6">
    <location>
        <begin position="152"/>
        <end position="172"/>
    </location>
</feature>
<comment type="subcellular location">
    <subcellularLocation>
        <location evidence="1">Cell membrane</location>
        <topology evidence="1">Multi-pass membrane protein</topology>
    </subcellularLocation>
</comment>
<gene>
    <name evidence="7" type="ORF">Dac01nite_12890</name>
</gene>